<dbReference type="CDD" id="cd00267">
    <property type="entry name" value="ABC_ATPase"/>
    <property type="match status" value="1"/>
</dbReference>
<proteinExistence type="predicted"/>
<accession>A0A0A6PFV5</accession>
<dbReference type="GO" id="GO:0005524">
    <property type="term" value="F:ATP binding"/>
    <property type="evidence" value="ECO:0007669"/>
    <property type="project" value="InterPro"/>
</dbReference>
<sequence>MYSLSSDYIISLNQLDFEGKTFHINRKQLNVIVKTRDGSEHPLNQLSSGEQSILIMLLELWRRLLPGSIVLIDEIENSLHPAFQQRLAKNLLQLQQQIPFQLILTTHQYAFVKIFGEQCARILTEF</sequence>
<evidence type="ECO:0000313" key="3">
    <source>
        <dbReference type="Proteomes" id="UP000030428"/>
    </source>
</evidence>
<dbReference type="AlphaFoldDB" id="A0A0A6PFV5"/>
<dbReference type="InterPro" id="IPR027417">
    <property type="entry name" value="P-loop_NTPase"/>
</dbReference>
<dbReference type="PANTHER" id="PTHR43581">
    <property type="entry name" value="ATP/GTP PHOSPHATASE"/>
    <property type="match status" value="1"/>
</dbReference>
<dbReference type="PANTHER" id="PTHR43581:SF4">
    <property type="entry name" value="ATP_GTP PHOSPHATASE"/>
    <property type="match status" value="1"/>
</dbReference>
<dbReference type="Pfam" id="PF13304">
    <property type="entry name" value="AAA_21"/>
    <property type="match status" value="1"/>
</dbReference>
<evidence type="ECO:0000313" key="2">
    <source>
        <dbReference type="EMBL" id="KHD09197.1"/>
    </source>
</evidence>
<dbReference type="InterPro" id="IPR003959">
    <property type="entry name" value="ATPase_AAA_core"/>
</dbReference>
<dbReference type="Gene3D" id="3.40.50.300">
    <property type="entry name" value="P-loop containing nucleotide triphosphate hydrolases"/>
    <property type="match status" value="1"/>
</dbReference>
<dbReference type="GO" id="GO:0016887">
    <property type="term" value="F:ATP hydrolysis activity"/>
    <property type="evidence" value="ECO:0007669"/>
    <property type="project" value="InterPro"/>
</dbReference>
<feature type="domain" description="ATPase AAA-type core" evidence="1">
    <location>
        <begin position="29"/>
        <end position="112"/>
    </location>
</feature>
<organism evidence="2 3">
    <name type="scientific">Candidatus Thiomargarita nelsonii</name>
    <dbReference type="NCBI Taxonomy" id="1003181"/>
    <lineage>
        <taxon>Bacteria</taxon>
        <taxon>Pseudomonadati</taxon>
        <taxon>Pseudomonadota</taxon>
        <taxon>Gammaproteobacteria</taxon>
        <taxon>Thiotrichales</taxon>
        <taxon>Thiotrichaceae</taxon>
        <taxon>Thiomargarita</taxon>
    </lineage>
</organism>
<dbReference type="SUPFAM" id="SSF52540">
    <property type="entry name" value="P-loop containing nucleoside triphosphate hydrolases"/>
    <property type="match status" value="1"/>
</dbReference>
<dbReference type="InterPro" id="IPR051396">
    <property type="entry name" value="Bact_Antivir_Def_Nuclease"/>
</dbReference>
<comment type="caution">
    <text evidence="2">The sequence shown here is derived from an EMBL/GenBank/DDBJ whole genome shotgun (WGS) entry which is preliminary data.</text>
</comment>
<reference evidence="2 3" key="1">
    <citation type="journal article" date="2016" name="Front. Microbiol.">
        <title>Single-Cell (Meta-)Genomics of a Dimorphic Candidatus Thiomargarita nelsonii Reveals Genomic Plasticity.</title>
        <authorList>
            <person name="Flood B.E."/>
            <person name="Fliss P."/>
            <person name="Jones D.S."/>
            <person name="Dick G.J."/>
            <person name="Jain S."/>
            <person name="Kaster A.K."/>
            <person name="Winkel M."/>
            <person name="Mussmann M."/>
            <person name="Bailey J."/>
        </authorList>
    </citation>
    <scope>NUCLEOTIDE SEQUENCE [LARGE SCALE GENOMIC DNA]</scope>
    <source>
        <strain evidence="2">Hydrate Ridge</strain>
    </source>
</reference>
<gene>
    <name evidence="2" type="ORF">PN36_34500</name>
</gene>
<evidence type="ECO:0000259" key="1">
    <source>
        <dbReference type="Pfam" id="PF13304"/>
    </source>
</evidence>
<name>A0A0A6PFV5_9GAMM</name>
<keyword evidence="3" id="KW-1185">Reference proteome</keyword>
<dbReference type="Proteomes" id="UP000030428">
    <property type="component" value="Unassembled WGS sequence"/>
</dbReference>
<dbReference type="EMBL" id="JSZA02000385">
    <property type="protein sequence ID" value="KHD09197.1"/>
    <property type="molecule type" value="Genomic_DNA"/>
</dbReference>
<protein>
    <recommendedName>
        <fullName evidence="1">ATPase AAA-type core domain-containing protein</fullName>
    </recommendedName>
</protein>